<evidence type="ECO:0000256" key="5">
    <source>
        <dbReference type="SAM" id="Phobius"/>
    </source>
</evidence>
<feature type="transmembrane region" description="Helical" evidence="5">
    <location>
        <begin position="86"/>
        <end position="104"/>
    </location>
</feature>
<comment type="subcellular location">
    <subcellularLocation>
        <location evidence="1">Membrane</location>
        <topology evidence="1">Multi-pass membrane protein</topology>
    </subcellularLocation>
</comment>
<evidence type="ECO:0000313" key="8">
    <source>
        <dbReference type="Proteomes" id="UP000479526"/>
    </source>
</evidence>
<keyword evidence="4 5" id="KW-0472">Membrane</keyword>
<sequence>MLFSRLHAAAGEGVAAEATANALVLQSWERALGLDIEVAANQWLTAHPAFIQPAILYYRLYYVVLAAVLVWLFLRRPDVYVRVRGTMMLMLGLALVVFFTIPMSPPRFALPGIVDIVGSRGANLYSAFPSLHFGWSLWAAYAVWAARPRLAVLAWAFPVGMAVVVVVTGNHYVLDLVASVVLLAVAAGVRRWSESRWRSVRTSRPSG</sequence>
<accession>A0A7C9JEM9</accession>
<dbReference type="Pfam" id="PF14378">
    <property type="entry name" value="PAP2_3"/>
    <property type="match status" value="1"/>
</dbReference>
<organism evidence="7 8">
    <name type="scientific">Herbidospora solisilvae</name>
    <dbReference type="NCBI Taxonomy" id="2696284"/>
    <lineage>
        <taxon>Bacteria</taxon>
        <taxon>Bacillati</taxon>
        <taxon>Actinomycetota</taxon>
        <taxon>Actinomycetes</taxon>
        <taxon>Streptosporangiales</taxon>
        <taxon>Streptosporangiaceae</taxon>
        <taxon>Herbidospora</taxon>
    </lineage>
</organism>
<protein>
    <submittedName>
        <fullName evidence="7">PAP2 family protein</fullName>
    </submittedName>
</protein>
<evidence type="ECO:0000256" key="1">
    <source>
        <dbReference type="ARBA" id="ARBA00004141"/>
    </source>
</evidence>
<keyword evidence="8" id="KW-1185">Reference proteome</keyword>
<gene>
    <name evidence="7" type="ORF">GT755_27125</name>
</gene>
<feature type="transmembrane region" description="Helical" evidence="5">
    <location>
        <begin position="124"/>
        <end position="143"/>
    </location>
</feature>
<reference evidence="7 8" key="1">
    <citation type="submission" date="2020-01" db="EMBL/GenBank/DDBJ databases">
        <title>Herbidospora sp. NEAU-GS84 nov., a novel actinomycete isolated from soil.</title>
        <authorList>
            <person name="Han L."/>
        </authorList>
    </citation>
    <scope>NUCLEOTIDE SEQUENCE [LARGE SCALE GENOMIC DNA]</scope>
    <source>
        <strain evidence="7 8">NEAU-GS84</strain>
    </source>
</reference>
<dbReference type="EMBL" id="WXEW01000008">
    <property type="protein sequence ID" value="NAS25344.1"/>
    <property type="molecule type" value="Genomic_DNA"/>
</dbReference>
<dbReference type="GO" id="GO:0016020">
    <property type="term" value="C:membrane"/>
    <property type="evidence" value="ECO:0007669"/>
    <property type="project" value="UniProtKB-SubCell"/>
</dbReference>
<dbReference type="AlphaFoldDB" id="A0A7C9JEM9"/>
<evidence type="ECO:0000256" key="2">
    <source>
        <dbReference type="ARBA" id="ARBA00022692"/>
    </source>
</evidence>
<evidence type="ECO:0000256" key="4">
    <source>
        <dbReference type="ARBA" id="ARBA00023136"/>
    </source>
</evidence>
<evidence type="ECO:0000313" key="7">
    <source>
        <dbReference type="EMBL" id="NAS25344.1"/>
    </source>
</evidence>
<feature type="transmembrane region" description="Helical" evidence="5">
    <location>
        <begin position="55"/>
        <end position="74"/>
    </location>
</feature>
<feature type="transmembrane region" description="Helical" evidence="5">
    <location>
        <begin position="150"/>
        <end position="167"/>
    </location>
</feature>
<dbReference type="PANTHER" id="PTHR31310:SF7">
    <property type="entry name" value="PA-PHOSPHATASE RELATED-FAMILY PROTEIN DDB_G0268928"/>
    <property type="match status" value="1"/>
</dbReference>
<dbReference type="InterPro" id="IPR036938">
    <property type="entry name" value="PAP2/HPO_sf"/>
</dbReference>
<feature type="domain" description="Inositolphosphotransferase Aur1/Ipt1" evidence="6">
    <location>
        <begin position="25"/>
        <end position="187"/>
    </location>
</feature>
<keyword evidence="3 5" id="KW-1133">Transmembrane helix</keyword>
<evidence type="ECO:0000259" key="6">
    <source>
        <dbReference type="Pfam" id="PF14378"/>
    </source>
</evidence>
<dbReference type="SUPFAM" id="SSF48317">
    <property type="entry name" value="Acid phosphatase/Vanadium-dependent haloperoxidase"/>
    <property type="match status" value="1"/>
</dbReference>
<dbReference type="InterPro" id="IPR026841">
    <property type="entry name" value="Aur1/Ipt1"/>
</dbReference>
<name>A0A7C9JEM9_9ACTN</name>
<keyword evidence="2 5" id="KW-0812">Transmembrane</keyword>
<dbReference type="PANTHER" id="PTHR31310">
    <property type="match status" value="1"/>
</dbReference>
<evidence type="ECO:0000256" key="3">
    <source>
        <dbReference type="ARBA" id="ARBA00022989"/>
    </source>
</evidence>
<comment type="caution">
    <text evidence="7">The sequence shown here is derived from an EMBL/GenBank/DDBJ whole genome shotgun (WGS) entry which is preliminary data.</text>
</comment>
<proteinExistence type="predicted"/>
<dbReference type="Proteomes" id="UP000479526">
    <property type="component" value="Unassembled WGS sequence"/>
</dbReference>
<dbReference type="CDD" id="cd03386">
    <property type="entry name" value="PAP2_Aur1_like"/>
    <property type="match status" value="1"/>
</dbReference>
<dbReference type="InterPro" id="IPR052185">
    <property type="entry name" value="IPC_Synthase-Related"/>
</dbReference>